<dbReference type="Pfam" id="PF07237">
    <property type="entry name" value="DUF1428"/>
    <property type="match status" value="1"/>
</dbReference>
<dbReference type="SUPFAM" id="SSF54909">
    <property type="entry name" value="Dimeric alpha+beta barrel"/>
    <property type="match status" value="1"/>
</dbReference>
<dbReference type="OrthoDB" id="2968431at2"/>
<keyword evidence="2" id="KW-1185">Reference proteome</keyword>
<dbReference type="AlphaFoldDB" id="A0A1I1ZCK7"/>
<dbReference type="STRING" id="640948.SAMN05216238_11247"/>
<dbReference type="Proteomes" id="UP000199474">
    <property type="component" value="Unassembled WGS sequence"/>
</dbReference>
<accession>A0A1I1ZCK7</accession>
<sequence>MYTLIYLYRVKHENVQTFIDMNHQAGEIYMSHGSLEEKTYQADSLIGHHDYKGLTDIISKDDNEAIFLGQSVYRNKSHYHDVMNQVSDRSDIRLIRDQLADTTDQSKVIAATFTTDHY</sequence>
<dbReference type="RefSeq" id="WP_090086781.1">
    <property type="nucleotide sequence ID" value="NZ_FOMR01000012.1"/>
</dbReference>
<protein>
    <submittedName>
        <fullName evidence="1">Uncharacterized protein</fullName>
    </submittedName>
</protein>
<dbReference type="InterPro" id="IPR009874">
    <property type="entry name" value="DUF1428"/>
</dbReference>
<dbReference type="InterPro" id="IPR011008">
    <property type="entry name" value="Dimeric_a/b-barrel"/>
</dbReference>
<gene>
    <name evidence="1" type="ORF">SAMN05216238_11247</name>
</gene>
<dbReference type="EMBL" id="FOMR01000012">
    <property type="protein sequence ID" value="SFE29447.1"/>
    <property type="molecule type" value="Genomic_DNA"/>
</dbReference>
<reference evidence="2" key="1">
    <citation type="submission" date="2016-10" db="EMBL/GenBank/DDBJ databases">
        <authorList>
            <person name="Varghese N."/>
            <person name="Submissions S."/>
        </authorList>
    </citation>
    <scope>NUCLEOTIDE SEQUENCE [LARGE SCALE GENOMIC DNA]</scope>
    <source>
        <strain evidence="2">DSM 22530</strain>
    </source>
</reference>
<proteinExistence type="predicted"/>
<dbReference type="Gene3D" id="3.30.70.100">
    <property type="match status" value="1"/>
</dbReference>
<evidence type="ECO:0000313" key="1">
    <source>
        <dbReference type="EMBL" id="SFE29447.1"/>
    </source>
</evidence>
<name>A0A1I1ZCK7_9BACI</name>
<organism evidence="1 2">
    <name type="scientific">Lentibacillus persicus</name>
    <dbReference type="NCBI Taxonomy" id="640948"/>
    <lineage>
        <taxon>Bacteria</taxon>
        <taxon>Bacillati</taxon>
        <taxon>Bacillota</taxon>
        <taxon>Bacilli</taxon>
        <taxon>Bacillales</taxon>
        <taxon>Bacillaceae</taxon>
        <taxon>Lentibacillus</taxon>
    </lineage>
</organism>
<evidence type="ECO:0000313" key="2">
    <source>
        <dbReference type="Proteomes" id="UP000199474"/>
    </source>
</evidence>